<proteinExistence type="predicted"/>
<evidence type="ECO:0000256" key="1">
    <source>
        <dbReference type="ARBA" id="ARBA00022679"/>
    </source>
</evidence>
<dbReference type="InterPro" id="IPR050832">
    <property type="entry name" value="Bact_Acetyltransf"/>
</dbReference>
<dbReference type="PaxDb" id="547559-Nmag_3331"/>
<dbReference type="OrthoDB" id="125295at2157"/>
<reference evidence="6" key="1">
    <citation type="submission" date="2010-02" db="EMBL/GenBank/DDBJ databases">
        <title>Complete sequence of chromosome of Natrialba magadii ATCC 43099.</title>
        <authorList>
            <consortium name="US DOE Joint Genome Institute"/>
            <person name="Lucas S."/>
            <person name="Copeland A."/>
            <person name="Lapidus A."/>
            <person name="Cheng J.-F."/>
            <person name="Bruce D."/>
            <person name="Goodwin L."/>
            <person name="Pitluck S."/>
            <person name="Davenport K."/>
            <person name="Saunders E."/>
            <person name="Detter J.C."/>
            <person name="Han C."/>
            <person name="Tapia R."/>
            <person name="Land M."/>
            <person name="Hauser L."/>
            <person name="Kyrpides N."/>
            <person name="Mikhailova N."/>
            <person name="De Castro R.E."/>
            <person name="Maupin-Furlow J.A."/>
            <person name="Woyke T."/>
        </authorList>
    </citation>
    <scope>NUCLEOTIDE SEQUENCE [LARGE SCALE GENOMIC DNA]</scope>
    <source>
        <strain evidence="6">ATCC 43099 / DSM 3394 / CCM 3739 / CIP 104546 / IAM 13178 / JCM 8861 / NBRC 102185 / NCIMB 2190 / MS3</strain>
    </source>
</reference>
<dbReference type="PROSITE" id="PS51186">
    <property type="entry name" value="GNAT"/>
    <property type="match status" value="1"/>
</dbReference>
<dbReference type="HOGENOM" id="CLU_1674036_0_0_2"/>
<dbReference type="InterPro" id="IPR000182">
    <property type="entry name" value="GNAT_dom"/>
</dbReference>
<keyword evidence="6" id="KW-1185">Reference proteome</keyword>
<dbReference type="AlphaFoldDB" id="D3SSN6"/>
<evidence type="ECO:0000313" key="6">
    <source>
        <dbReference type="Proteomes" id="UP000001879"/>
    </source>
</evidence>
<organism evidence="4 6">
    <name type="scientific">Natrialba magadii (strain ATCC 43099 / DSM 3394 / CCM 3739 / CIP 104546 / IAM 13178 / JCM 8861 / NBRC 102185 / NCIMB 2190 / MS3)</name>
    <name type="common">Natronobacterium magadii</name>
    <dbReference type="NCBI Taxonomy" id="547559"/>
    <lineage>
        <taxon>Archaea</taxon>
        <taxon>Methanobacteriati</taxon>
        <taxon>Methanobacteriota</taxon>
        <taxon>Stenosarchaea group</taxon>
        <taxon>Halobacteria</taxon>
        <taxon>Halobacteriales</taxon>
        <taxon>Natrialbaceae</taxon>
        <taxon>Natrialba</taxon>
    </lineage>
</organism>
<dbReference type="Gene3D" id="3.40.630.30">
    <property type="match status" value="1"/>
</dbReference>
<dbReference type="KEGG" id="nmg:Nmag_3331"/>
<feature type="domain" description="N-acetyltransferase" evidence="3">
    <location>
        <begin position="21"/>
        <end position="157"/>
    </location>
</feature>
<reference evidence="5 7" key="3">
    <citation type="journal article" date="2014" name="PLoS Genet.">
        <title>Phylogenetically driven sequencing of extremely halophilic archaea reveals strategies for static and dynamic osmo-response.</title>
        <authorList>
            <person name="Becker E.A."/>
            <person name="Seitzer P.M."/>
            <person name="Tritt A."/>
            <person name="Larsen D."/>
            <person name="Krusor M."/>
            <person name="Yao A.I."/>
            <person name="Wu D."/>
            <person name="Madern D."/>
            <person name="Eisen J.A."/>
            <person name="Darling A.E."/>
            <person name="Facciotti M.T."/>
        </authorList>
    </citation>
    <scope>NUCLEOTIDE SEQUENCE [LARGE SCALE GENOMIC DNA]</scope>
    <source>
        <strain evidence="7">ATCC 43099 / DSM 3394 / CCM 3739 / CIP 104546 / IAM 13178 / JCM 8861 / NBRC 102185 / NCIMB 2190 / MS3</strain>
        <strain evidence="5">MS-3</strain>
    </source>
</reference>
<dbReference type="InterPro" id="IPR016181">
    <property type="entry name" value="Acyl_CoA_acyltransferase"/>
</dbReference>
<dbReference type="eggNOG" id="arCOG00826">
    <property type="taxonomic scope" value="Archaea"/>
</dbReference>
<dbReference type="EMBL" id="CP001932">
    <property type="protein sequence ID" value="ADD06881.1"/>
    <property type="molecule type" value="Genomic_DNA"/>
</dbReference>
<evidence type="ECO:0000313" key="4">
    <source>
        <dbReference type="EMBL" id="ADD06881.1"/>
    </source>
</evidence>
<sequence>MAPELVEASATDLEDLVSRWYALATAMEPYDELNELEYTALDDVPDDGFRAHLDDESITDYLIVHEDTTIGFVTLCEGSHPSRRYSKSLRIVNLAIDEVHRNQGHGSKVIERVRALAHERGCDHLKVSCEWHNEDARRFYREVGFRQKQVEYAESLE</sequence>
<keyword evidence="1 4" id="KW-0808">Transferase</keyword>
<evidence type="ECO:0000259" key="3">
    <source>
        <dbReference type="PROSITE" id="PS51186"/>
    </source>
</evidence>
<evidence type="ECO:0000313" key="5">
    <source>
        <dbReference type="EMBL" id="ELY28393.1"/>
    </source>
</evidence>
<dbReference type="Proteomes" id="UP000011543">
    <property type="component" value="Unassembled WGS sequence"/>
</dbReference>
<dbReference type="EMBL" id="AOHS01000042">
    <property type="protein sequence ID" value="ELY28393.1"/>
    <property type="molecule type" value="Genomic_DNA"/>
</dbReference>
<evidence type="ECO:0000313" key="7">
    <source>
        <dbReference type="Proteomes" id="UP000011543"/>
    </source>
</evidence>
<dbReference type="RefSeq" id="WP_004215884.1">
    <property type="nucleotide sequence ID" value="NC_013922.1"/>
</dbReference>
<reference evidence="4" key="4">
    <citation type="submission" date="2016-09" db="EMBL/GenBank/DDBJ databases">
        <authorList>
            <person name="Pfeiffer F."/>
        </authorList>
    </citation>
    <scope>NUCLEOTIDE SEQUENCE</scope>
    <source>
        <strain evidence="4">ATCC 43099</strain>
    </source>
</reference>
<dbReference type="EC" id="2.3.1.-" evidence="4"/>
<name>D3SSN6_NATMM</name>
<dbReference type="PATRIC" id="fig|547559.17.peg.2684"/>
<keyword evidence="2 4" id="KW-0012">Acyltransferase</keyword>
<dbReference type="PANTHER" id="PTHR43877:SF2">
    <property type="entry name" value="AMINOALKYLPHOSPHONATE N-ACETYLTRANSFERASE-RELATED"/>
    <property type="match status" value="1"/>
</dbReference>
<evidence type="ECO:0000256" key="2">
    <source>
        <dbReference type="ARBA" id="ARBA00023315"/>
    </source>
</evidence>
<accession>D3SSN6</accession>
<protein>
    <submittedName>
        <fullName evidence="4">GNAT family acetyltransferase</fullName>
        <ecNumber evidence="4">2.3.1.-</ecNumber>
    </submittedName>
    <submittedName>
        <fullName evidence="5">N-acetyltransferase GCN5</fullName>
    </submittedName>
</protein>
<reference evidence="4 6" key="2">
    <citation type="journal article" date="2012" name="BMC Genomics">
        <title>A comparative genomics perspective on the genetic content of the alkaliphilic haloarchaeon Natrialba magadii ATCC 43099T.</title>
        <authorList>
            <person name="Siddaramappa S."/>
            <person name="Challacombe J.F."/>
            <person name="Decastro R.E."/>
            <person name="Pfeiffer F."/>
            <person name="Sastre D.E."/>
            <person name="Gimenez M.I."/>
            <person name="Paggi R.A."/>
            <person name="Detter J.C."/>
            <person name="Davenport K.W."/>
            <person name="Goodwin L.A."/>
            <person name="Kyrpides N."/>
            <person name="Tapia R."/>
            <person name="Pitluck S."/>
            <person name="Lucas S."/>
            <person name="Woyke T."/>
            <person name="Maupin-Furlow J.A."/>
        </authorList>
    </citation>
    <scope>NUCLEOTIDE SEQUENCE [LARGE SCALE GENOMIC DNA]</scope>
    <source>
        <strain evidence="4">ATCC 43099</strain>
        <strain evidence="6">ATCC 43099 / DSM 3394 / CCM 3739 / CIP 104546 / IAM 13178 / JCM 8861 / NBRC 102185 / NCIMB 2190 / MS3</strain>
    </source>
</reference>
<dbReference type="Pfam" id="PF00583">
    <property type="entry name" value="Acetyltransf_1"/>
    <property type="match status" value="1"/>
</dbReference>
<dbReference type="GeneID" id="8826196"/>
<dbReference type="STRING" id="547559.Nmag_3331"/>
<dbReference type="CDD" id="cd04301">
    <property type="entry name" value="NAT_SF"/>
    <property type="match status" value="1"/>
</dbReference>
<dbReference type="Proteomes" id="UP000001879">
    <property type="component" value="Chromosome"/>
</dbReference>
<gene>
    <name evidence="4" type="ordered locus">Nmag_3331</name>
    <name evidence="5" type="ORF">C500_13567</name>
</gene>
<dbReference type="GO" id="GO:0016747">
    <property type="term" value="F:acyltransferase activity, transferring groups other than amino-acyl groups"/>
    <property type="evidence" value="ECO:0007669"/>
    <property type="project" value="InterPro"/>
</dbReference>
<dbReference type="PANTHER" id="PTHR43877">
    <property type="entry name" value="AMINOALKYLPHOSPHONATE N-ACETYLTRANSFERASE-RELATED-RELATED"/>
    <property type="match status" value="1"/>
</dbReference>
<dbReference type="SUPFAM" id="SSF55729">
    <property type="entry name" value="Acyl-CoA N-acyltransferases (Nat)"/>
    <property type="match status" value="1"/>
</dbReference>